<dbReference type="Proteomes" id="UP000199438">
    <property type="component" value="Unassembled WGS sequence"/>
</dbReference>
<protein>
    <submittedName>
        <fullName evidence="2">PLD-like domain-containing protein</fullName>
    </submittedName>
</protein>
<dbReference type="Pfam" id="PF13091">
    <property type="entry name" value="PLDc_2"/>
    <property type="match status" value="1"/>
</dbReference>
<proteinExistence type="predicted"/>
<dbReference type="AlphaFoldDB" id="A0A1I1IRY8"/>
<reference evidence="3" key="1">
    <citation type="submission" date="2016-10" db="EMBL/GenBank/DDBJ databases">
        <authorList>
            <person name="Varghese N."/>
            <person name="Submissions S."/>
        </authorList>
    </citation>
    <scope>NUCLEOTIDE SEQUENCE [LARGE SCALE GENOMIC DNA]</scope>
    <source>
        <strain evidence="3">DSM 24499</strain>
    </source>
</reference>
<name>A0A1I1IRY8_9FLAO</name>
<gene>
    <name evidence="2" type="ORF">SAMN04487907_10442</name>
</gene>
<dbReference type="InterPro" id="IPR059166">
    <property type="entry name" value="PLD-like_cat"/>
</dbReference>
<sequence>MAEFLTTSWISSYIEKIIKDANKKVVLVSPYLQFSKSFYERLQDAQNHNVQIVIIYGKSKLNSKETNLLKELTNLELYFSENLHAKCYFNESSMVITSMNMYEYSEKNNREMGVYIEAKGDQDLYENAVEETESIIRSSEVVVLNKKTPKKKFSLLSNKNKTKFKSNTSGNKKDGTCIRCSEIIPLNMDSPYCKKCYKSWSFYENLDFEEKVCHSCGKENTSTMVKPVCYSCYKILN</sequence>
<dbReference type="InterPro" id="IPR025202">
    <property type="entry name" value="PLD-like_dom"/>
</dbReference>
<dbReference type="EMBL" id="FOKV01000004">
    <property type="protein sequence ID" value="SFC38986.1"/>
    <property type="molecule type" value="Genomic_DNA"/>
</dbReference>
<evidence type="ECO:0000313" key="3">
    <source>
        <dbReference type="Proteomes" id="UP000199438"/>
    </source>
</evidence>
<dbReference type="Gene3D" id="3.30.870.10">
    <property type="entry name" value="Endonuclease Chain A"/>
    <property type="match status" value="1"/>
</dbReference>
<feature type="domain" description="Phospholipase D-like" evidence="1">
    <location>
        <begin position="16"/>
        <end position="128"/>
    </location>
</feature>
<organism evidence="2 3">
    <name type="scientific">Zunongwangia mangrovi</name>
    <dbReference type="NCBI Taxonomy" id="1334022"/>
    <lineage>
        <taxon>Bacteria</taxon>
        <taxon>Pseudomonadati</taxon>
        <taxon>Bacteroidota</taxon>
        <taxon>Flavobacteriia</taxon>
        <taxon>Flavobacteriales</taxon>
        <taxon>Flavobacteriaceae</taxon>
        <taxon>Zunongwangia</taxon>
    </lineage>
</organism>
<evidence type="ECO:0000313" key="2">
    <source>
        <dbReference type="EMBL" id="SFC38986.1"/>
    </source>
</evidence>
<dbReference type="RefSeq" id="WP_092542436.1">
    <property type="nucleotide sequence ID" value="NZ_FOKV01000004.1"/>
</dbReference>
<dbReference type="OrthoDB" id="5500241at2"/>
<accession>A0A1I1IRY8</accession>
<evidence type="ECO:0000259" key="1">
    <source>
        <dbReference type="Pfam" id="PF13091"/>
    </source>
</evidence>
<dbReference type="STRING" id="1334022.SAMN04487907_10442"/>
<dbReference type="CDD" id="cd09176">
    <property type="entry name" value="PLDc_unchar6"/>
    <property type="match status" value="1"/>
</dbReference>
<keyword evidence="3" id="KW-1185">Reference proteome</keyword>
<dbReference type="SUPFAM" id="SSF56024">
    <property type="entry name" value="Phospholipase D/nuclease"/>
    <property type="match status" value="1"/>
</dbReference>